<dbReference type="InterPro" id="IPR029063">
    <property type="entry name" value="SAM-dependent_MTases_sf"/>
</dbReference>
<gene>
    <name evidence="2" type="ORF">CLEP1334_LOCUS13706</name>
</gene>
<dbReference type="SUPFAM" id="SSF53335">
    <property type="entry name" value="S-adenosyl-L-methionine-dependent methyltransferases"/>
    <property type="match status" value="1"/>
</dbReference>
<evidence type="ECO:0000313" key="2">
    <source>
        <dbReference type="EMBL" id="CAD8538423.1"/>
    </source>
</evidence>
<dbReference type="PANTHER" id="PTHR43036">
    <property type="entry name" value="OSJNBB0011N17.9 PROTEIN"/>
    <property type="match status" value="1"/>
</dbReference>
<dbReference type="GO" id="GO:0008757">
    <property type="term" value="F:S-adenosylmethionine-dependent methyltransferase activity"/>
    <property type="evidence" value="ECO:0007669"/>
    <property type="project" value="InterPro"/>
</dbReference>
<accession>A0A7S0NX66</accession>
<dbReference type="PANTHER" id="PTHR43036:SF2">
    <property type="entry name" value="OS04G0481300 PROTEIN"/>
    <property type="match status" value="1"/>
</dbReference>
<name>A0A7S0NX66_9EUKA</name>
<sequence>MFADERRLRRLMLRGALVACAASSVSGLNLFSQFMPRSLAGFPAQAKSVDQVLNKLEFPKESPFDPQDFSRQDESIDTQFYDTPRFCFHVDDQAVAALTQYYSKAFREWHNPAILDICASHVSHFPEDIADYAGRRVALGMNKLELSQNKQVSDYVVKDLNTDPSLPFEDNSFDIVTNVVSIDYLTQPLRICKEVARVLKPGGAAIFALSNRCFPTKAVNIWLKTNDLEHVYIVGSYFHFAGGFKPPSAVEVSPNQGITPWAGGSSQNNAYLAVVKATVDK</sequence>
<organism evidence="2">
    <name type="scientific">Calcidiscus leptoporus</name>
    <dbReference type="NCBI Taxonomy" id="127549"/>
    <lineage>
        <taxon>Eukaryota</taxon>
        <taxon>Haptista</taxon>
        <taxon>Haptophyta</taxon>
        <taxon>Prymnesiophyceae</taxon>
        <taxon>Coccolithales</taxon>
        <taxon>Calcidiscaceae</taxon>
        <taxon>Calcidiscus</taxon>
    </lineage>
</organism>
<feature type="domain" description="Methyltransferase type 11" evidence="1">
    <location>
        <begin position="148"/>
        <end position="207"/>
    </location>
</feature>
<protein>
    <recommendedName>
        <fullName evidence="1">Methyltransferase type 11 domain-containing protein</fullName>
    </recommendedName>
</protein>
<reference evidence="2" key="1">
    <citation type="submission" date="2021-01" db="EMBL/GenBank/DDBJ databases">
        <authorList>
            <person name="Corre E."/>
            <person name="Pelletier E."/>
            <person name="Niang G."/>
            <person name="Scheremetjew M."/>
            <person name="Finn R."/>
            <person name="Kale V."/>
            <person name="Holt S."/>
            <person name="Cochrane G."/>
            <person name="Meng A."/>
            <person name="Brown T."/>
            <person name="Cohen L."/>
        </authorList>
    </citation>
    <scope>NUCLEOTIDE SEQUENCE</scope>
    <source>
        <strain evidence="2">RCC1130</strain>
    </source>
</reference>
<dbReference type="AlphaFoldDB" id="A0A7S0NX66"/>
<dbReference type="Pfam" id="PF08241">
    <property type="entry name" value="Methyltransf_11"/>
    <property type="match status" value="1"/>
</dbReference>
<evidence type="ECO:0000259" key="1">
    <source>
        <dbReference type="Pfam" id="PF08241"/>
    </source>
</evidence>
<dbReference type="InterPro" id="IPR013216">
    <property type="entry name" value="Methyltransf_11"/>
</dbReference>
<dbReference type="EMBL" id="HBER01027208">
    <property type="protein sequence ID" value="CAD8538423.1"/>
    <property type="molecule type" value="Transcribed_RNA"/>
</dbReference>
<dbReference type="Gene3D" id="3.40.50.150">
    <property type="entry name" value="Vaccinia Virus protein VP39"/>
    <property type="match status" value="1"/>
</dbReference>
<proteinExistence type="predicted"/>